<dbReference type="PROSITE" id="PS00213">
    <property type="entry name" value="LIPOCALIN"/>
    <property type="match status" value="1"/>
</dbReference>
<feature type="region of interest" description="Disordered" evidence="3">
    <location>
        <begin position="172"/>
        <end position="193"/>
    </location>
</feature>
<evidence type="ECO:0000259" key="5">
    <source>
        <dbReference type="Pfam" id="PF00061"/>
    </source>
</evidence>
<feature type="chain" id="PRO_5032738562" description="Lipocalin/cytosolic fatty-acid binding domain-containing protein" evidence="4">
    <location>
        <begin position="20"/>
        <end position="237"/>
    </location>
</feature>
<dbReference type="PANTHER" id="PTHR11430">
    <property type="entry name" value="LIPOCALIN"/>
    <property type="match status" value="1"/>
</dbReference>
<gene>
    <name evidence="6" type="primary">LOC100559577</name>
</gene>
<sequence length="237" mass="26830">MALLLPPLFLLLWAFAAQADVTIQPDFDLEKFAGSWHLMAGASDCPIFQSMKNLMTTSVAIIRPLPNGDMTFLTGYPLQEECKPIEIHFKKTEQPGRFVIDGKQEMRVMETDYSEVAYLYTFKESEGEPSSTTVQVLTRNPELTPEILEKFKAYYHSVGLSDDMMAILPKSVDEEDSQSSGPPPNQKSHISPSSFTSSAIFDLALQFPNSFLLNNNKHNFKIYFSLYHLVHGREIHK</sequence>
<dbReference type="FunCoup" id="A0A803TX79">
    <property type="interactions" value="2"/>
</dbReference>
<evidence type="ECO:0000256" key="1">
    <source>
        <dbReference type="ARBA" id="ARBA00006889"/>
    </source>
</evidence>
<keyword evidence="4" id="KW-0732">Signal</keyword>
<keyword evidence="7" id="KW-1185">Reference proteome</keyword>
<accession>A0A803TX79</accession>
<dbReference type="Pfam" id="PF00061">
    <property type="entry name" value="Lipocalin"/>
    <property type="match status" value="1"/>
</dbReference>
<dbReference type="GeneTree" id="ENSGT01050000244868"/>
<dbReference type="Gene3D" id="2.40.128.20">
    <property type="match status" value="1"/>
</dbReference>
<dbReference type="SUPFAM" id="SSF50814">
    <property type="entry name" value="Lipocalins"/>
    <property type="match status" value="1"/>
</dbReference>
<reference evidence="6" key="3">
    <citation type="submission" date="2025-09" db="UniProtKB">
        <authorList>
            <consortium name="Ensembl"/>
        </authorList>
    </citation>
    <scope>IDENTIFICATION</scope>
</reference>
<dbReference type="AlphaFoldDB" id="A0A803TX79"/>
<dbReference type="GO" id="GO:0036094">
    <property type="term" value="F:small molecule binding"/>
    <property type="evidence" value="ECO:0007669"/>
    <property type="project" value="InterPro"/>
</dbReference>
<dbReference type="Proteomes" id="UP000001646">
    <property type="component" value="Chromosome 2"/>
</dbReference>
<name>A0A803TX79_ANOCA</name>
<dbReference type="InterPro" id="IPR000566">
    <property type="entry name" value="Lipocln_cytosolic_FA-bd_dom"/>
</dbReference>
<dbReference type="InParanoid" id="A0A803TX79"/>
<feature type="domain" description="Lipocalin/cytosolic fatty-acid binding" evidence="5">
    <location>
        <begin position="33"/>
        <end position="171"/>
    </location>
</feature>
<evidence type="ECO:0000256" key="4">
    <source>
        <dbReference type="SAM" id="SignalP"/>
    </source>
</evidence>
<evidence type="ECO:0000313" key="6">
    <source>
        <dbReference type="Ensembl" id="ENSACAP00000039819.1"/>
    </source>
</evidence>
<dbReference type="InterPro" id="IPR012674">
    <property type="entry name" value="Calycin"/>
</dbReference>
<evidence type="ECO:0000256" key="2">
    <source>
        <dbReference type="RuleBase" id="RU003695"/>
    </source>
</evidence>
<dbReference type="PRINTS" id="PR00179">
    <property type="entry name" value="LIPOCALIN"/>
</dbReference>
<reference evidence="6" key="2">
    <citation type="submission" date="2025-08" db="UniProtKB">
        <authorList>
            <consortium name="Ensembl"/>
        </authorList>
    </citation>
    <scope>IDENTIFICATION</scope>
</reference>
<dbReference type="PRINTS" id="PR01172">
    <property type="entry name" value="BLCTOGLOBULN"/>
</dbReference>
<dbReference type="InterPro" id="IPR022272">
    <property type="entry name" value="Lipocalin_CS"/>
</dbReference>
<dbReference type="Ensembl" id="ENSACAT00000040791.1">
    <property type="protein sequence ID" value="ENSACAP00000039819.1"/>
    <property type="gene ID" value="ENSACAG00000045344.1"/>
</dbReference>
<feature type="signal peptide" evidence="4">
    <location>
        <begin position="1"/>
        <end position="19"/>
    </location>
</feature>
<reference evidence="6 7" key="1">
    <citation type="submission" date="2009-12" db="EMBL/GenBank/DDBJ databases">
        <title>The Genome Sequence of Anolis carolinensis (Green Anole Lizard).</title>
        <authorList>
            <consortium name="The Genome Sequencing Platform"/>
            <person name="Di Palma F."/>
            <person name="Alfoldi J."/>
            <person name="Heiman D."/>
            <person name="Young S."/>
            <person name="Grabherr M."/>
            <person name="Johnson J."/>
            <person name="Lander E.S."/>
            <person name="Lindblad-Toh K."/>
        </authorList>
    </citation>
    <scope>NUCLEOTIDE SEQUENCE [LARGE SCALE GENOMIC DNA]</scope>
    <source>
        <strain evidence="6 7">JBL SC #1</strain>
    </source>
</reference>
<organism evidence="6 7">
    <name type="scientific">Anolis carolinensis</name>
    <name type="common">Green anole</name>
    <name type="synonym">American chameleon</name>
    <dbReference type="NCBI Taxonomy" id="28377"/>
    <lineage>
        <taxon>Eukaryota</taxon>
        <taxon>Metazoa</taxon>
        <taxon>Chordata</taxon>
        <taxon>Craniata</taxon>
        <taxon>Vertebrata</taxon>
        <taxon>Euteleostomi</taxon>
        <taxon>Lepidosauria</taxon>
        <taxon>Squamata</taxon>
        <taxon>Bifurcata</taxon>
        <taxon>Unidentata</taxon>
        <taxon>Episquamata</taxon>
        <taxon>Toxicofera</taxon>
        <taxon>Iguania</taxon>
        <taxon>Dactyloidae</taxon>
        <taxon>Anolis</taxon>
    </lineage>
</organism>
<dbReference type="PANTHER" id="PTHR11430:SF77">
    <property type="entry name" value="LIPOCALIN-LIKE 1 PROTEIN"/>
    <property type="match status" value="1"/>
</dbReference>
<evidence type="ECO:0000313" key="7">
    <source>
        <dbReference type="Proteomes" id="UP000001646"/>
    </source>
</evidence>
<dbReference type="InterPro" id="IPR002345">
    <property type="entry name" value="Lipocalin"/>
</dbReference>
<comment type="similarity">
    <text evidence="1 2">Belongs to the calycin superfamily. Lipocalin family.</text>
</comment>
<dbReference type="InterPro" id="IPR002447">
    <property type="entry name" value="Blactoglobulin"/>
</dbReference>
<proteinExistence type="inferred from homology"/>
<evidence type="ECO:0000256" key="3">
    <source>
        <dbReference type="SAM" id="MobiDB-lite"/>
    </source>
</evidence>
<protein>
    <recommendedName>
        <fullName evidence="5">Lipocalin/cytosolic fatty-acid binding domain-containing protein</fullName>
    </recommendedName>
</protein>